<sequence>MNKQQLARRIWRAANKMRSKIEASEYKDYILGFIFYRFLSEQEERFCLSEKWTHEDLEQDLNEDNTEDAEHIRNNLGYFISYQNLYSTWLASGSDFSVDNVRIALSAFSRNISPNYRDTYEGIFRTLESGLSNLGSTIGQQTKAVSDLLALIQPIPMDDKQGYDVLGYIYEYLIRNFAGNAGKKAGEFYTPHEVANVMSQIIAYNLRGRDELSIYDPTSGSASLLITVGAAIAQESGNPEGIRYYAQELKSNTYNLTRMNLVMHGIKPANIVTRNADTLEEDWPLRADDKQEADSFYSDEPLRVDACMSNPPYSQSWNAKDREGDPRFDGYGIAPKGKADYAFLLHNLYHLKPGGILTIVLPHGVLFRGDSEGDIRRALVDRNEISAIIGLPPDIFYGTSIPTIVMVLTRHDEAKGSRGDGSVLIIDASKHFEKSGTKNRLRAADVKRIVDAYKARRDIPGLCRVVPKDEIVRNDYNLNIPRYVDATERPERWDLYATMFGGIPTTELDDLNNYWEALPGLRESVFLDKDGYCQLRQQNLDHLVRSHPSVSGFAQTYRSAFAGFAEKLEDSLVNHVQTVDLSSEENAIADDVFDRLGEVPLVDRYSLYQKLDLHWSGRDDEQGIAGDIELIQSEGQDAVRKVDQHLVLKKVKNDNGDDEEREVVDAKEPWVGHILPFSLVQETKFPADLAAIRTLNEKAASATSSIDEIFDSLDEEEREGDYTNEDCSDFAYKTLYESITRLAAEDNDEIDTLMKYLDLLKEQSAVLKDIPKGDKQSRKAAKDKAKREKVDFISNHNDVRWDSMKATGGVYAASRVKERVSDLIEGMPDEEDSLLGKLRRVARLNDERKKANADAKQASAELTARTKEAIESLGDDEARSLLYLHWVQPIINDINAVPGQVIDGLVKSIRDLDAKYSVTLSALAGEREVADESLCDMIPRLTGTGKQTAALHELESVLGGESK</sequence>
<dbReference type="OrthoDB" id="9784823at2"/>
<dbReference type="GeneID" id="78500542"/>
<dbReference type="REBASE" id="163008">
    <property type="entry name" value="M.Oum22620ORF1187P"/>
</dbReference>
<keyword evidence="3" id="KW-0489">Methyltransferase</keyword>
<evidence type="ECO:0000256" key="5">
    <source>
        <dbReference type="ARBA" id="ARBA00022691"/>
    </source>
</evidence>
<evidence type="ECO:0000259" key="8">
    <source>
        <dbReference type="Pfam" id="PF02384"/>
    </source>
</evidence>
<dbReference type="GO" id="GO:0009307">
    <property type="term" value="P:DNA restriction-modification system"/>
    <property type="evidence" value="ECO:0007669"/>
    <property type="project" value="UniProtKB-KW"/>
</dbReference>
<dbReference type="PANTHER" id="PTHR42933">
    <property type="entry name" value="SLR6095 PROTEIN"/>
    <property type="match status" value="1"/>
</dbReference>
<dbReference type="InterPro" id="IPR003356">
    <property type="entry name" value="DNA_methylase_A-5"/>
</dbReference>
<keyword evidence="5" id="KW-0949">S-adenosyl-L-methionine</keyword>
<accession>A0A1H1LXE1</accession>
<dbReference type="EMBL" id="LT629759">
    <property type="protein sequence ID" value="SDR79216.1"/>
    <property type="molecule type" value="Genomic_DNA"/>
</dbReference>
<dbReference type="InterPro" id="IPR038333">
    <property type="entry name" value="T1MK-like_N_sf"/>
</dbReference>
<dbReference type="Pfam" id="PF12161">
    <property type="entry name" value="HsdM_N"/>
    <property type="match status" value="1"/>
</dbReference>
<dbReference type="PANTHER" id="PTHR42933:SF1">
    <property type="entry name" value="SITE-SPECIFIC DNA-METHYLTRANSFERASE (ADENINE-SPECIFIC)"/>
    <property type="match status" value="1"/>
</dbReference>
<evidence type="ECO:0000256" key="4">
    <source>
        <dbReference type="ARBA" id="ARBA00022679"/>
    </source>
</evidence>
<dbReference type="InterPro" id="IPR022749">
    <property type="entry name" value="D12N6_MeTrfase_N"/>
</dbReference>
<dbReference type="EC" id="2.1.1.72" evidence="2"/>
<dbReference type="InterPro" id="IPR029063">
    <property type="entry name" value="SAM-dependent_MTases_sf"/>
</dbReference>
<dbReference type="AlphaFoldDB" id="A0A1H1LXE1"/>
<dbReference type="GO" id="GO:0009007">
    <property type="term" value="F:site-specific DNA-methyltransferase (adenine-specific) activity"/>
    <property type="evidence" value="ECO:0007669"/>
    <property type="project" value="UniProtKB-EC"/>
</dbReference>
<dbReference type="InterPro" id="IPR051537">
    <property type="entry name" value="DNA_Adenine_Mtase"/>
</dbReference>
<dbReference type="Gene3D" id="1.20.1260.30">
    <property type="match status" value="1"/>
</dbReference>
<protein>
    <recommendedName>
        <fullName evidence="2">site-specific DNA-methyltransferase (adenine-specific)</fullName>
        <ecNumber evidence="2">2.1.1.72</ecNumber>
    </recommendedName>
</protein>
<dbReference type="Gene3D" id="3.40.50.150">
    <property type="entry name" value="Vaccinia Virus protein VP39"/>
    <property type="match status" value="1"/>
</dbReference>
<dbReference type="PRINTS" id="PR00507">
    <property type="entry name" value="N12N6MTFRASE"/>
</dbReference>
<dbReference type="Pfam" id="PF02384">
    <property type="entry name" value="N6_Mtase"/>
    <property type="match status" value="1"/>
</dbReference>
<feature type="domain" description="DNA methylase adenine-specific" evidence="8">
    <location>
        <begin position="163"/>
        <end position="489"/>
    </location>
</feature>
<evidence type="ECO:0000256" key="1">
    <source>
        <dbReference type="ARBA" id="ARBA00006594"/>
    </source>
</evidence>
<reference evidence="11" key="1">
    <citation type="submission" date="2016-10" db="EMBL/GenBank/DDBJ databases">
        <authorList>
            <person name="Varghese N."/>
            <person name="Submissions S."/>
        </authorList>
    </citation>
    <scope>NUCLEOTIDE SEQUENCE [LARGE SCALE GENOMIC DNA]</scope>
    <source>
        <strain evidence="11">DSM 22620</strain>
    </source>
</reference>
<evidence type="ECO:0000256" key="7">
    <source>
        <dbReference type="ARBA" id="ARBA00047942"/>
    </source>
</evidence>
<gene>
    <name evidence="10" type="ORF">SAMN04489857_1187</name>
</gene>
<dbReference type="Proteomes" id="UP000199480">
    <property type="component" value="Chromosome I"/>
</dbReference>
<dbReference type="SUPFAM" id="SSF53335">
    <property type="entry name" value="S-adenosyl-L-methionine-dependent methyltransferases"/>
    <property type="match status" value="1"/>
</dbReference>
<evidence type="ECO:0000259" key="9">
    <source>
        <dbReference type="Pfam" id="PF12161"/>
    </source>
</evidence>
<evidence type="ECO:0000313" key="11">
    <source>
        <dbReference type="Proteomes" id="UP000199480"/>
    </source>
</evidence>
<dbReference type="RefSeq" id="WP_090862508.1">
    <property type="nucleotide sequence ID" value="NZ_LT629759.1"/>
</dbReference>
<keyword evidence="4" id="KW-0808">Transferase</keyword>
<dbReference type="GO" id="GO:0008170">
    <property type="term" value="F:N-methyltransferase activity"/>
    <property type="evidence" value="ECO:0007669"/>
    <property type="project" value="InterPro"/>
</dbReference>
<dbReference type="GO" id="GO:0003677">
    <property type="term" value="F:DNA binding"/>
    <property type="evidence" value="ECO:0007669"/>
    <property type="project" value="InterPro"/>
</dbReference>
<evidence type="ECO:0000313" key="10">
    <source>
        <dbReference type="EMBL" id="SDR79216.1"/>
    </source>
</evidence>
<evidence type="ECO:0000256" key="6">
    <source>
        <dbReference type="ARBA" id="ARBA00022747"/>
    </source>
</evidence>
<name>A0A1H1LXE1_9ACTN</name>
<dbReference type="NCBIfam" id="TIGR00497">
    <property type="entry name" value="hsdM"/>
    <property type="match status" value="1"/>
</dbReference>
<organism evidence="10 11">
    <name type="scientific">Parafannyhessea umbonata</name>
    <dbReference type="NCBI Taxonomy" id="604330"/>
    <lineage>
        <taxon>Bacteria</taxon>
        <taxon>Bacillati</taxon>
        <taxon>Actinomycetota</taxon>
        <taxon>Coriobacteriia</taxon>
        <taxon>Coriobacteriales</taxon>
        <taxon>Atopobiaceae</taxon>
        <taxon>Parafannyhessea</taxon>
    </lineage>
</organism>
<comment type="catalytic activity">
    <reaction evidence="7">
        <text>a 2'-deoxyadenosine in DNA + S-adenosyl-L-methionine = an N(6)-methyl-2'-deoxyadenosine in DNA + S-adenosyl-L-homocysteine + H(+)</text>
        <dbReference type="Rhea" id="RHEA:15197"/>
        <dbReference type="Rhea" id="RHEA-COMP:12418"/>
        <dbReference type="Rhea" id="RHEA-COMP:12419"/>
        <dbReference type="ChEBI" id="CHEBI:15378"/>
        <dbReference type="ChEBI" id="CHEBI:57856"/>
        <dbReference type="ChEBI" id="CHEBI:59789"/>
        <dbReference type="ChEBI" id="CHEBI:90615"/>
        <dbReference type="ChEBI" id="CHEBI:90616"/>
        <dbReference type="EC" id="2.1.1.72"/>
    </reaction>
</comment>
<dbReference type="InterPro" id="IPR004546">
    <property type="entry name" value="Restrct_endonuc_T1M"/>
</dbReference>
<dbReference type="GO" id="GO:0032259">
    <property type="term" value="P:methylation"/>
    <property type="evidence" value="ECO:0007669"/>
    <property type="project" value="UniProtKB-KW"/>
</dbReference>
<evidence type="ECO:0000256" key="2">
    <source>
        <dbReference type="ARBA" id="ARBA00011900"/>
    </source>
</evidence>
<comment type="similarity">
    <text evidence="1">Belongs to the N(4)/N(6)-methyltransferase family.</text>
</comment>
<evidence type="ECO:0000256" key="3">
    <source>
        <dbReference type="ARBA" id="ARBA00022603"/>
    </source>
</evidence>
<keyword evidence="6" id="KW-0680">Restriction system</keyword>
<feature type="domain" description="N6 adenine-specific DNA methyltransferase N-terminal" evidence="9">
    <location>
        <begin position="6"/>
        <end position="126"/>
    </location>
</feature>
<proteinExistence type="inferred from homology"/>